<evidence type="ECO:0000256" key="9">
    <source>
        <dbReference type="ARBA" id="ARBA00023065"/>
    </source>
</evidence>
<evidence type="ECO:0000256" key="2">
    <source>
        <dbReference type="ARBA" id="ARBA00005513"/>
    </source>
</evidence>
<dbReference type="PANTHER" id="PTHR33445">
    <property type="entry name" value="ATP SYNTHASE SUBUNIT B', CHLOROPLASTIC"/>
    <property type="match status" value="1"/>
</dbReference>
<evidence type="ECO:0000256" key="15">
    <source>
        <dbReference type="RuleBase" id="RU003848"/>
    </source>
</evidence>
<dbReference type="InterPro" id="IPR050059">
    <property type="entry name" value="ATP_synthase_B_chain"/>
</dbReference>
<keyword evidence="4 14" id="KW-1003">Cell membrane</keyword>
<reference evidence="17 18" key="1">
    <citation type="submission" date="2015-08" db="EMBL/GenBank/DDBJ databases">
        <authorList>
            <person name="Babu N.S."/>
            <person name="Beckwith C.J."/>
            <person name="Beseler K.G."/>
            <person name="Brison A."/>
            <person name="Carone J.V."/>
            <person name="Caskin T.P."/>
            <person name="Diamond M."/>
            <person name="Durham M.E."/>
            <person name="Foxe J.M."/>
            <person name="Go M."/>
            <person name="Henderson B.A."/>
            <person name="Jones I.B."/>
            <person name="McGettigan J.A."/>
            <person name="Micheletti S.J."/>
            <person name="Nasrallah M.E."/>
            <person name="Ortiz D."/>
            <person name="Piller C.R."/>
            <person name="Privatt S.R."/>
            <person name="Schneider S.L."/>
            <person name="Sharp S."/>
            <person name="Smith T.C."/>
            <person name="Stanton J.D."/>
            <person name="Ullery H.E."/>
            <person name="Wilson R.J."/>
            <person name="Serrano M.G."/>
            <person name="Buck G."/>
            <person name="Lee V."/>
            <person name="Wang Y."/>
            <person name="Carvalho R."/>
            <person name="Voegtly L."/>
            <person name="Shi R."/>
            <person name="Duckworth R."/>
            <person name="Johnson A."/>
            <person name="Loviza R."/>
            <person name="Walstead R."/>
            <person name="Shah Z."/>
            <person name="Kiflezghi M."/>
            <person name="Wade K."/>
            <person name="Ball S.L."/>
            <person name="Bradley K.W."/>
            <person name="Asai D.J."/>
            <person name="Bowman C.A."/>
            <person name="Russell D.A."/>
            <person name="Pope W.H."/>
            <person name="Jacobs-Sera D."/>
            <person name="Hendrix R.W."/>
            <person name="Hatfull G.F."/>
        </authorList>
    </citation>
    <scope>NUCLEOTIDE SEQUENCE [LARGE SCALE GENOMIC DNA]</scope>
    <source>
        <strain evidence="17 18">PUDD_83A45</strain>
    </source>
</reference>
<dbReference type="InterPro" id="IPR028987">
    <property type="entry name" value="ATP_synth_B-like_membr_sf"/>
</dbReference>
<dbReference type="AlphaFoldDB" id="A0A0K1RAY4"/>
<comment type="function">
    <text evidence="14">Component of the F(0) channel, it forms part of the peripheral stalk, linking F(1) to F(0).</text>
</comment>
<evidence type="ECO:0000256" key="11">
    <source>
        <dbReference type="ARBA" id="ARBA00023310"/>
    </source>
</evidence>
<dbReference type="GO" id="GO:0045259">
    <property type="term" value="C:proton-transporting ATP synthase complex"/>
    <property type="evidence" value="ECO:0007669"/>
    <property type="project" value="UniProtKB-KW"/>
</dbReference>
<evidence type="ECO:0000256" key="1">
    <source>
        <dbReference type="ARBA" id="ARBA00004162"/>
    </source>
</evidence>
<gene>
    <name evidence="14" type="primary">atpF</name>
    <name evidence="17" type="ORF">AK829_04580</name>
</gene>
<comment type="subcellular location">
    <subcellularLocation>
        <location evidence="1 14">Cell membrane</location>
        <topology evidence="1 14">Single-pass membrane protein</topology>
    </subcellularLocation>
</comment>
<name>A0A0K1RAY4_9CORY</name>
<dbReference type="EMBL" id="CP012342">
    <property type="protein sequence ID" value="AKV58569.1"/>
    <property type="molecule type" value="Genomic_DNA"/>
</dbReference>
<feature type="transmembrane region" description="Helical" evidence="14">
    <location>
        <begin position="36"/>
        <end position="55"/>
    </location>
</feature>
<keyword evidence="6 14" id="KW-0812">Transmembrane</keyword>
<feature type="coiled-coil region" evidence="16">
    <location>
        <begin position="73"/>
        <end position="107"/>
    </location>
</feature>
<accession>A0A0K1RAY4</accession>
<dbReference type="RefSeq" id="WP_052204672.1">
    <property type="nucleotide sequence ID" value="NZ_CP012342.1"/>
</dbReference>
<evidence type="ECO:0000256" key="14">
    <source>
        <dbReference type="HAMAP-Rule" id="MF_01398"/>
    </source>
</evidence>
<proteinExistence type="inferred from homology"/>
<sequence>MTNVNAFIVAQGAEAGHETLPLETTPSILLPAAYDVVWSLVVFIIVFLVFAKYVLPRFQEVLLEREDRIKGGIERAEVAQKEAKAALEKNNAELAEARAEAAEIREAARTRGKEIEAEARARAEEESRRIVEAGEKQLLASREQVVSELRNEMGQNSINLAERLLGTELSDATRRSNTIDDFLSELDNVSTRK</sequence>
<dbReference type="InterPro" id="IPR002146">
    <property type="entry name" value="ATP_synth_b/b'su_bac/chlpt"/>
</dbReference>
<comment type="subunit">
    <text evidence="13 14">F-type ATPases have 2 components, F(1) - the catalytic core - and F(0) - the membrane proton channel. F(1) has five subunits: alpha(3), beta(3), gamma(1), delta(1), epsilon(1). F(0) has three main subunits: a(1), b(2) and c(10-14). The alpha and beta chains form an alternating ring which encloses part of the gamma chain. F(1) is attached to F(0) by a central stalk formed by the gamma and epsilon chains, while a peripheral stalk is formed by the delta and b chains.</text>
</comment>
<dbReference type="HAMAP" id="MF_01398">
    <property type="entry name" value="ATP_synth_b_bprime"/>
    <property type="match status" value="1"/>
</dbReference>
<dbReference type="GO" id="GO:0005886">
    <property type="term" value="C:plasma membrane"/>
    <property type="evidence" value="ECO:0007669"/>
    <property type="project" value="UniProtKB-SubCell"/>
</dbReference>
<dbReference type="NCBIfam" id="NF004412">
    <property type="entry name" value="PRK05759.1-3"/>
    <property type="match status" value="1"/>
</dbReference>
<dbReference type="GO" id="GO:0046961">
    <property type="term" value="F:proton-transporting ATPase activity, rotational mechanism"/>
    <property type="evidence" value="ECO:0007669"/>
    <property type="project" value="TreeGrafter"/>
</dbReference>
<keyword evidence="8 14" id="KW-1133">Transmembrane helix</keyword>
<dbReference type="STRING" id="156976.AK829_04580"/>
<dbReference type="GO" id="GO:0046933">
    <property type="term" value="F:proton-transporting ATP synthase activity, rotational mechanism"/>
    <property type="evidence" value="ECO:0007669"/>
    <property type="project" value="UniProtKB-UniRule"/>
</dbReference>
<keyword evidence="16" id="KW-0175">Coiled coil</keyword>
<dbReference type="PANTHER" id="PTHR33445:SF1">
    <property type="entry name" value="ATP SYNTHASE SUBUNIT B"/>
    <property type="match status" value="1"/>
</dbReference>
<dbReference type="SUPFAM" id="SSF81573">
    <property type="entry name" value="F1F0 ATP synthase subunit B, membrane domain"/>
    <property type="match status" value="1"/>
</dbReference>
<organism evidence="17 18">
    <name type="scientific">Corynebacterium riegelii</name>
    <dbReference type="NCBI Taxonomy" id="156976"/>
    <lineage>
        <taxon>Bacteria</taxon>
        <taxon>Bacillati</taxon>
        <taxon>Actinomycetota</taxon>
        <taxon>Actinomycetes</taxon>
        <taxon>Mycobacteriales</taxon>
        <taxon>Corynebacteriaceae</taxon>
        <taxon>Corynebacterium</taxon>
    </lineage>
</organism>
<keyword evidence="5 14" id="KW-0138">CF(0)</keyword>
<evidence type="ECO:0000256" key="5">
    <source>
        <dbReference type="ARBA" id="ARBA00022547"/>
    </source>
</evidence>
<keyword evidence="3 14" id="KW-0813">Transport</keyword>
<keyword evidence="11 14" id="KW-0066">ATP synthesis</keyword>
<evidence type="ECO:0000256" key="10">
    <source>
        <dbReference type="ARBA" id="ARBA00023136"/>
    </source>
</evidence>
<evidence type="ECO:0000313" key="18">
    <source>
        <dbReference type="Proteomes" id="UP000060016"/>
    </source>
</evidence>
<dbReference type="Pfam" id="PF00430">
    <property type="entry name" value="ATP-synt_B"/>
    <property type="match status" value="1"/>
</dbReference>
<keyword evidence="10 14" id="KW-0472">Membrane</keyword>
<dbReference type="NCBIfam" id="TIGR01144">
    <property type="entry name" value="ATP_synt_b"/>
    <property type="match status" value="1"/>
</dbReference>
<dbReference type="PATRIC" id="fig|156976.3.peg.908"/>
<keyword evidence="9 14" id="KW-0406">Ion transport</keyword>
<evidence type="ECO:0000256" key="3">
    <source>
        <dbReference type="ARBA" id="ARBA00022448"/>
    </source>
</evidence>
<evidence type="ECO:0000256" key="13">
    <source>
        <dbReference type="ARBA" id="ARBA00025830"/>
    </source>
</evidence>
<dbReference type="CDD" id="cd06503">
    <property type="entry name" value="ATP-synt_Fo_b"/>
    <property type="match status" value="1"/>
</dbReference>
<dbReference type="Gene3D" id="1.20.5.620">
    <property type="entry name" value="F1F0 ATP synthase subunit B, membrane domain"/>
    <property type="match status" value="1"/>
</dbReference>
<comment type="function">
    <text evidence="12 14">F(1)F(0) ATP synthase produces ATP from ADP in the presence of a proton or sodium gradient. F-type ATPases consist of two structural domains, F(1) containing the extramembraneous catalytic core and F(0) containing the membrane proton channel, linked together by a central stalk and a peripheral stalk. During catalysis, ATP synthesis in the catalytic domain of F(1) is coupled via a rotary mechanism of the central stalk subunits to proton translocation.</text>
</comment>
<evidence type="ECO:0000256" key="7">
    <source>
        <dbReference type="ARBA" id="ARBA00022781"/>
    </source>
</evidence>
<evidence type="ECO:0000256" key="4">
    <source>
        <dbReference type="ARBA" id="ARBA00022475"/>
    </source>
</evidence>
<evidence type="ECO:0000256" key="12">
    <source>
        <dbReference type="ARBA" id="ARBA00025198"/>
    </source>
</evidence>
<evidence type="ECO:0000256" key="8">
    <source>
        <dbReference type="ARBA" id="ARBA00022989"/>
    </source>
</evidence>
<keyword evidence="7 14" id="KW-0375">Hydrogen ion transport</keyword>
<dbReference type="KEGG" id="crie:AK829_04580"/>
<dbReference type="Proteomes" id="UP000060016">
    <property type="component" value="Chromosome"/>
</dbReference>
<dbReference type="InterPro" id="IPR005864">
    <property type="entry name" value="ATP_synth_F0_bsu_bac"/>
</dbReference>
<evidence type="ECO:0000313" key="17">
    <source>
        <dbReference type="EMBL" id="AKV58569.1"/>
    </source>
</evidence>
<comment type="similarity">
    <text evidence="2 14 15">Belongs to the ATPase B chain family.</text>
</comment>
<keyword evidence="18" id="KW-1185">Reference proteome</keyword>
<evidence type="ECO:0000256" key="6">
    <source>
        <dbReference type="ARBA" id="ARBA00022692"/>
    </source>
</evidence>
<protein>
    <recommendedName>
        <fullName evidence="14">ATP synthase subunit b</fullName>
    </recommendedName>
    <alternativeName>
        <fullName evidence="14">ATP synthase F(0) sector subunit b</fullName>
    </alternativeName>
    <alternativeName>
        <fullName evidence="14">ATPase subunit I</fullName>
    </alternativeName>
    <alternativeName>
        <fullName evidence="14">F-type ATPase subunit b</fullName>
        <shortName evidence="14">F-ATPase subunit b</shortName>
    </alternativeName>
</protein>
<evidence type="ECO:0000256" key="16">
    <source>
        <dbReference type="SAM" id="Coils"/>
    </source>
</evidence>